<reference evidence="2 3" key="1">
    <citation type="submission" date="2020-04" db="EMBL/GenBank/DDBJ databases">
        <authorList>
            <person name="Hitch T.C.A."/>
            <person name="Wylensek D."/>
            <person name="Clavel T."/>
        </authorList>
    </citation>
    <scope>NUCLEOTIDE SEQUENCE [LARGE SCALE GENOMIC DNA]</scope>
    <source>
        <strain evidence="2 3">WB01_NA02</strain>
    </source>
</reference>
<dbReference type="RefSeq" id="WP_168981039.1">
    <property type="nucleotide sequence ID" value="NZ_JABAGD010000003.1"/>
</dbReference>
<protein>
    <submittedName>
        <fullName evidence="2">ABC transporter permease subunit</fullName>
    </submittedName>
</protein>
<feature type="transmembrane region" description="Helical" evidence="1">
    <location>
        <begin position="69"/>
        <end position="86"/>
    </location>
</feature>
<accession>A0A7X9XN12</accession>
<organism evidence="2 3">
    <name type="scientific">Clostridium beijerinckii</name>
    <name type="common">Clostridium MP</name>
    <dbReference type="NCBI Taxonomy" id="1520"/>
    <lineage>
        <taxon>Bacteria</taxon>
        <taxon>Bacillati</taxon>
        <taxon>Bacillota</taxon>
        <taxon>Clostridia</taxon>
        <taxon>Eubacteriales</taxon>
        <taxon>Clostridiaceae</taxon>
        <taxon>Clostridium</taxon>
    </lineage>
</organism>
<feature type="transmembrane region" description="Helical" evidence="1">
    <location>
        <begin position="20"/>
        <end position="38"/>
    </location>
</feature>
<feature type="transmembrane region" description="Helical" evidence="1">
    <location>
        <begin position="236"/>
        <end position="255"/>
    </location>
</feature>
<dbReference type="EMBL" id="JABAGD010000003">
    <property type="protein sequence ID" value="NMF03695.1"/>
    <property type="molecule type" value="Genomic_DNA"/>
</dbReference>
<comment type="caution">
    <text evidence="2">The sequence shown here is derived from an EMBL/GenBank/DDBJ whole genome shotgun (WGS) entry which is preliminary data.</text>
</comment>
<feature type="transmembrane region" description="Helical" evidence="1">
    <location>
        <begin position="152"/>
        <end position="176"/>
    </location>
</feature>
<proteinExistence type="predicted"/>
<name>A0A7X9XN12_CLOBE</name>
<keyword evidence="1" id="KW-0472">Membrane</keyword>
<evidence type="ECO:0000313" key="3">
    <source>
        <dbReference type="Proteomes" id="UP000587880"/>
    </source>
</evidence>
<feature type="transmembrane region" description="Helical" evidence="1">
    <location>
        <begin position="183"/>
        <end position="200"/>
    </location>
</feature>
<dbReference type="Pfam" id="PF12730">
    <property type="entry name" value="ABC2_membrane_4"/>
    <property type="match status" value="1"/>
</dbReference>
<keyword evidence="1" id="KW-0812">Transmembrane</keyword>
<evidence type="ECO:0000256" key="1">
    <source>
        <dbReference type="SAM" id="Phobius"/>
    </source>
</evidence>
<gene>
    <name evidence="2" type="ORF">HF849_02850</name>
</gene>
<keyword evidence="1" id="KW-1133">Transmembrane helix</keyword>
<sequence length="261" mass="29737">MYNLLIAECMKIKKNVVLKMLIIGICAISVALSINNIYNIKVCYTDLSQMESYSGASQFCAALAMGHNFLNITIPLTVFGGIYICYDFERKLCQSSVYAGCKKFDIFFSKMIIYFIISAVLLLIYSGISTLIPSIVFSDYIKYNNSMILQMIRIYFVSIIYHFARVSPIILAAYFMKKTGPTVILWGIIYIAVDKFWQGITELFPGGIVDKVYDNTIWQINKCITTDMAYLSVFRVVGVSLIYIIVFVGIAYILFKREEIK</sequence>
<dbReference type="AlphaFoldDB" id="A0A7X9XN12"/>
<evidence type="ECO:0000313" key="2">
    <source>
        <dbReference type="EMBL" id="NMF03695.1"/>
    </source>
</evidence>
<feature type="transmembrane region" description="Helical" evidence="1">
    <location>
        <begin position="112"/>
        <end position="132"/>
    </location>
</feature>
<dbReference type="Proteomes" id="UP000587880">
    <property type="component" value="Unassembled WGS sequence"/>
</dbReference>